<evidence type="ECO:0000256" key="2">
    <source>
        <dbReference type="ARBA" id="ARBA00009329"/>
    </source>
</evidence>
<organism evidence="8 9">
    <name type="scientific">Pseudopedobacter saltans</name>
    <dbReference type="NCBI Taxonomy" id="151895"/>
    <lineage>
        <taxon>Bacteria</taxon>
        <taxon>Pseudomonadati</taxon>
        <taxon>Bacteroidota</taxon>
        <taxon>Sphingobacteriia</taxon>
        <taxon>Sphingobacteriales</taxon>
        <taxon>Sphingobacteriaceae</taxon>
        <taxon>Pseudopedobacter</taxon>
    </lineage>
</organism>
<evidence type="ECO:0000256" key="5">
    <source>
        <dbReference type="ARBA" id="ARBA00023295"/>
    </source>
</evidence>
<reference evidence="8 9" key="1">
    <citation type="submission" date="2017-11" db="EMBL/GenBank/DDBJ databases">
        <title>Infants hospitalized years apart are colonized by the same room-sourced microbial strains.</title>
        <authorList>
            <person name="Brooks B."/>
            <person name="Olm M.R."/>
            <person name="Firek B.A."/>
            <person name="Baker R."/>
            <person name="Thomas B.C."/>
            <person name="Morowitz M.J."/>
            <person name="Banfield J.F."/>
        </authorList>
    </citation>
    <scope>NUCLEOTIDE SEQUENCE [LARGE SCALE GENOMIC DNA]</scope>
    <source>
        <strain evidence="8">S2_009_000_R2_76</strain>
    </source>
</reference>
<dbReference type="GO" id="GO:0000166">
    <property type="term" value="F:nucleotide binding"/>
    <property type="evidence" value="ECO:0007669"/>
    <property type="project" value="InterPro"/>
</dbReference>
<dbReference type="GO" id="GO:0016798">
    <property type="term" value="F:hydrolase activity, acting on glycosyl bonds"/>
    <property type="evidence" value="ECO:0007669"/>
    <property type="project" value="UniProtKB-KW"/>
</dbReference>
<dbReference type="PANTHER" id="PTHR43818">
    <property type="entry name" value="BCDNA.GH03377"/>
    <property type="match status" value="1"/>
</dbReference>
<dbReference type="Gene3D" id="3.40.50.720">
    <property type="entry name" value="NAD(P)-binding Rossmann-like Domain"/>
    <property type="match status" value="1"/>
</dbReference>
<protein>
    <submittedName>
        <fullName evidence="8">Glycosyl hydrolase</fullName>
    </submittedName>
</protein>
<evidence type="ECO:0000259" key="6">
    <source>
        <dbReference type="Pfam" id="PF01408"/>
    </source>
</evidence>
<accession>A0A2W5H6N6</accession>
<dbReference type="Pfam" id="PF01408">
    <property type="entry name" value="GFO_IDH_MocA"/>
    <property type="match status" value="1"/>
</dbReference>
<dbReference type="PANTHER" id="PTHR43818:SF1">
    <property type="entry name" value="GLYCOSYL HYDROLASE FAMILY 109 PROTEIN"/>
    <property type="match status" value="1"/>
</dbReference>
<dbReference type="EMBL" id="QFOI01000110">
    <property type="protein sequence ID" value="PZP49469.1"/>
    <property type="molecule type" value="Genomic_DNA"/>
</dbReference>
<dbReference type="Gene3D" id="3.30.360.10">
    <property type="entry name" value="Dihydrodipicolinate Reductase, domain 2"/>
    <property type="match status" value="1"/>
</dbReference>
<evidence type="ECO:0000259" key="7">
    <source>
        <dbReference type="Pfam" id="PF21252"/>
    </source>
</evidence>
<dbReference type="InterPro" id="IPR006311">
    <property type="entry name" value="TAT_signal"/>
</dbReference>
<sequence>MVRNSRRTFIRSTALTSAGAFIVNANVLQAKAINEKKLQVNVGLIGVGLRGQGHLRLLLNRDDVNVVAICDINDQMLQSAKNSITKSGKKAAQIFTGSNDAYKKLLELKNLDAIIIATPWEWHTPMILDAINAGIKYIGTEVVLGITLEDHWSVVRAAEKANAHVSMLENVCYRRDVMAALNMVREGLFGEILHLQGGYQHDLRQVKFTDAKAPEKGVEFGSKAFSEAQWRTNHSVHRNGDLYPTHGVGPVSMMIDINRGNRFLSLSSFATKSRGLHNYIVKKGGENTPNAKVRFALGDIVTTHIKCANGETILLQHDTNNPRPYSLGFRVQGTEGLWMDVNQSIYIEGKSKNFDQWDNQAEWFQKYDHPLWKKYANDAKGAGHGGMDFFVINSFIEAVKRGEPTPLDIYDAAAWSAITPLSEKSIELGNATVDFPDFTSGKWMTRTNKFALDDSY</sequence>
<feature type="domain" description="Gfo/Idh/MocA-like oxidoreductase N-terminal" evidence="6">
    <location>
        <begin position="40"/>
        <end position="166"/>
    </location>
</feature>
<name>A0A2W5H6N6_9SPHI</name>
<keyword evidence="5" id="KW-0326">Glycosidase</keyword>
<dbReference type="InterPro" id="IPR000683">
    <property type="entry name" value="Gfo/Idh/MocA-like_OxRdtase_N"/>
</dbReference>
<keyword evidence="3 8" id="KW-0378">Hydrolase</keyword>
<evidence type="ECO:0000313" key="9">
    <source>
        <dbReference type="Proteomes" id="UP000249645"/>
    </source>
</evidence>
<feature type="domain" description="Glycosyl hydrolase 109 C-terminal" evidence="7">
    <location>
        <begin position="178"/>
        <end position="359"/>
    </location>
</feature>
<evidence type="ECO:0000256" key="1">
    <source>
        <dbReference type="ARBA" id="ARBA00001911"/>
    </source>
</evidence>
<keyword evidence="4" id="KW-0520">NAD</keyword>
<dbReference type="InterPro" id="IPR049303">
    <property type="entry name" value="Glyco_hydro_109_C"/>
</dbReference>
<dbReference type="Proteomes" id="UP000249645">
    <property type="component" value="Unassembled WGS sequence"/>
</dbReference>
<dbReference type="SUPFAM" id="SSF55347">
    <property type="entry name" value="Glyceraldehyde-3-phosphate dehydrogenase-like, C-terminal domain"/>
    <property type="match status" value="1"/>
</dbReference>
<evidence type="ECO:0000256" key="4">
    <source>
        <dbReference type="ARBA" id="ARBA00023027"/>
    </source>
</evidence>
<dbReference type="AlphaFoldDB" id="A0A2W5H6N6"/>
<comment type="caution">
    <text evidence="8">The sequence shown here is derived from an EMBL/GenBank/DDBJ whole genome shotgun (WGS) entry which is preliminary data.</text>
</comment>
<evidence type="ECO:0000256" key="3">
    <source>
        <dbReference type="ARBA" id="ARBA00022801"/>
    </source>
</evidence>
<comment type="similarity">
    <text evidence="2">Belongs to the Gfo/Idh/MocA family. Glycosyl hydrolase 109 subfamily.</text>
</comment>
<gene>
    <name evidence="8" type="ORF">DI598_07770</name>
</gene>
<dbReference type="PROSITE" id="PS51318">
    <property type="entry name" value="TAT"/>
    <property type="match status" value="1"/>
</dbReference>
<evidence type="ECO:0000313" key="8">
    <source>
        <dbReference type="EMBL" id="PZP49469.1"/>
    </source>
</evidence>
<dbReference type="InterPro" id="IPR036291">
    <property type="entry name" value="NAD(P)-bd_dom_sf"/>
</dbReference>
<dbReference type="SUPFAM" id="SSF51735">
    <property type="entry name" value="NAD(P)-binding Rossmann-fold domains"/>
    <property type="match status" value="1"/>
</dbReference>
<dbReference type="InterPro" id="IPR050463">
    <property type="entry name" value="Gfo/Idh/MocA_oxidrdct_glycsds"/>
</dbReference>
<proteinExistence type="inferred from homology"/>
<comment type="cofactor">
    <cofactor evidence="1">
        <name>NAD(+)</name>
        <dbReference type="ChEBI" id="CHEBI:57540"/>
    </cofactor>
</comment>
<dbReference type="Pfam" id="PF21252">
    <property type="entry name" value="Glyco_hydro_109_C"/>
    <property type="match status" value="1"/>
</dbReference>